<dbReference type="EMBL" id="HG916855">
    <property type="protein sequence ID" value="CDM62558.1"/>
    <property type="molecule type" value="Genomic_DNA"/>
</dbReference>
<dbReference type="Proteomes" id="UP000019443">
    <property type="component" value="Plasmid pLPU83d"/>
</dbReference>
<organism evidence="1 2">
    <name type="scientific">Rhizobium favelukesii</name>
    <dbReference type="NCBI Taxonomy" id="348824"/>
    <lineage>
        <taxon>Bacteria</taxon>
        <taxon>Pseudomonadati</taxon>
        <taxon>Pseudomonadota</taxon>
        <taxon>Alphaproteobacteria</taxon>
        <taxon>Hyphomicrobiales</taxon>
        <taxon>Rhizobiaceae</taxon>
        <taxon>Rhizobium/Agrobacterium group</taxon>
        <taxon>Rhizobium</taxon>
    </lineage>
</organism>
<dbReference type="KEGG" id="rhl:LPU83_pLPU83d_1188"/>
<evidence type="ECO:0000313" key="1">
    <source>
        <dbReference type="EMBL" id="CDM62558.1"/>
    </source>
</evidence>
<reference evidence="1" key="1">
    <citation type="submission" date="2013-11" db="EMBL/GenBank/DDBJ databases">
        <title>Draft genome sequence of the broad-host-range Rhizobium sp. LPU83 strain, a member of the low-genetic diversity Oregon-like Rhizobium sp. group.</title>
        <authorList>
            <person name="Wibberg D."/>
            <person name="Puehler A."/>
            <person name="Schlueter A."/>
        </authorList>
    </citation>
    <scope>NUCLEOTIDE SEQUENCE [LARGE SCALE GENOMIC DNA]</scope>
    <source>
        <strain evidence="1">LPU83</strain>
        <plasmid evidence="1">pLPU83d</plasmid>
    </source>
</reference>
<gene>
    <name evidence="1" type="ORF">LPU83_pLPU83d_1188</name>
</gene>
<proteinExistence type="predicted"/>
<evidence type="ECO:0000313" key="2">
    <source>
        <dbReference type="Proteomes" id="UP000019443"/>
    </source>
</evidence>
<keyword evidence="1" id="KW-0614">Plasmid</keyword>
<dbReference type="AlphaFoldDB" id="W6RV85"/>
<dbReference type="PATRIC" id="fig|348824.6.peg.6896"/>
<geneLocation type="plasmid" evidence="1 2">
    <name>pLPU83d</name>
</geneLocation>
<name>W6RV85_9HYPH</name>
<sequence length="61" mass="6613">MNGKVFEIDRIVRDGIESLPERVDLSAELPPIAETEADADLDEALVETFRASDPLASGRTA</sequence>
<protein>
    <submittedName>
        <fullName evidence="1">Uncharacterized protein</fullName>
    </submittedName>
</protein>
<accession>W6RV85</accession>
<dbReference type="HOGENOM" id="CLU_2919663_0_0_5"/>
<keyword evidence="2" id="KW-1185">Reference proteome</keyword>
<dbReference type="RefSeq" id="WP_024315158.1">
    <property type="nucleotide sequence ID" value="NZ_ATTO01000018.1"/>
</dbReference>